<dbReference type="AlphaFoldDB" id="A0A550BYJ4"/>
<feature type="region of interest" description="Disordered" evidence="1">
    <location>
        <begin position="1"/>
        <end position="25"/>
    </location>
</feature>
<evidence type="ECO:0000313" key="2">
    <source>
        <dbReference type="EMBL" id="TRM57624.1"/>
    </source>
</evidence>
<reference evidence="2 3" key="1">
    <citation type="journal article" date="2019" name="New Phytol.">
        <title>Comparative genomics reveals unique wood-decay strategies and fruiting body development in the Schizophyllaceae.</title>
        <authorList>
            <person name="Almasi E."/>
            <person name="Sahu N."/>
            <person name="Krizsan K."/>
            <person name="Balint B."/>
            <person name="Kovacs G.M."/>
            <person name="Kiss B."/>
            <person name="Cseklye J."/>
            <person name="Drula E."/>
            <person name="Henrissat B."/>
            <person name="Nagy I."/>
            <person name="Chovatia M."/>
            <person name="Adam C."/>
            <person name="LaButti K."/>
            <person name="Lipzen A."/>
            <person name="Riley R."/>
            <person name="Grigoriev I.V."/>
            <person name="Nagy L.G."/>
        </authorList>
    </citation>
    <scope>NUCLEOTIDE SEQUENCE [LARGE SCALE GENOMIC DNA]</scope>
    <source>
        <strain evidence="2 3">NL-1724</strain>
    </source>
</reference>
<evidence type="ECO:0000256" key="1">
    <source>
        <dbReference type="SAM" id="MobiDB-lite"/>
    </source>
</evidence>
<accession>A0A550BYJ4</accession>
<feature type="non-terminal residue" evidence="2">
    <location>
        <position position="1"/>
    </location>
</feature>
<dbReference type="EMBL" id="VDMD01000044">
    <property type="protein sequence ID" value="TRM57624.1"/>
    <property type="molecule type" value="Genomic_DNA"/>
</dbReference>
<sequence length="54" mass="5798">DENITCVRKKKPTQPAATCGPNARGQSSAARVAPGWFQVSARWSVSILFPGQII</sequence>
<proteinExistence type="predicted"/>
<name>A0A550BYJ4_9AGAR</name>
<dbReference type="Proteomes" id="UP000320762">
    <property type="component" value="Unassembled WGS sequence"/>
</dbReference>
<comment type="caution">
    <text evidence="2">The sequence shown here is derived from an EMBL/GenBank/DDBJ whole genome shotgun (WGS) entry which is preliminary data.</text>
</comment>
<protein>
    <submittedName>
        <fullName evidence="2">Uncharacterized protein</fullName>
    </submittedName>
</protein>
<evidence type="ECO:0000313" key="3">
    <source>
        <dbReference type="Proteomes" id="UP000320762"/>
    </source>
</evidence>
<keyword evidence="3" id="KW-1185">Reference proteome</keyword>
<organism evidence="2 3">
    <name type="scientific">Schizophyllum amplum</name>
    <dbReference type="NCBI Taxonomy" id="97359"/>
    <lineage>
        <taxon>Eukaryota</taxon>
        <taxon>Fungi</taxon>
        <taxon>Dikarya</taxon>
        <taxon>Basidiomycota</taxon>
        <taxon>Agaricomycotina</taxon>
        <taxon>Agaricomycetes</taxon>
        <taxon>Agaricomycetidae</taxon>
        <taxon>Agaricales</taxon>
        <taxon>Schizophyllaceae</taxon>
        <taxon>Schizophyllum</taxon>
    </lineage>
</organism>
<gene>
    <name evidence="2" type="ORF">BD626DRAFT_514020</name>
</gene>